<gene>
    <name evidence="10" type="ORF">HK105_202675</name>
</gene>
<keyword evidence="11" id="KW-1185">Reference proteome</keyword>
<name>A0ABR4NE94_9FUNG</name>
<dbReference type="SMART" id="SM00220">
    <property type="entry name" value="S_TKc"/>
    <property type="match status" value="1"/>
</dbReference>
<dbReference type="Proteomes" id="UP001527925">
    <property type="component" value="Unassembled WGS sequence"/>
</dbReference>
<dbReference type="InterPro" id="IPR000719">
    <property type="entry name" value="Prot_kinase_dom"/>
</dbReference>
<dbReference type="PANTHER" id="PTHR24343">
    <property type="entry name" value="SERINE/THREONINE KINASE"/>
    <property type="match status" value="1"/>
</dbReference>
<keyword evidence="3" id="KW-0808">Transferase</keyword>
<keyword evidence="4" id="KW-0547">Nucleotide-binding</keyword>
<keyword evidence="6" id="KW-0067">ATP-binding</keyword>
<dbReference type="PROSITE" id="PS50011">
    <property type="entry name" value="PROTEIN_KINASE_DOM"/>
    <property type="match status" value="1"/>
</dbReference>
<dbReference type="InterPro" id="IPR011009">
    <property type="entry name" value="Kinase-like_dom_sf"/>
</dbReference>
<keyword evidence="5" id="KW-0418">Kinase</keyword>
<dbReference type="SUPFAM" id="SSF56112">
    <property type="entry name" value="Protein kinase-like (PK-like)"/>
    <property type="match status" value="1"/>
</dbReference>
<evidence type="ECO:0000256" key="7">
    <source>
        <dbReference type="ARBA" id="ARBA00047899"/>
    </source>
</evidence>
<proteinExistence type="predicted"/>
<keyword evidence="2" id="KW-0723">Serine/threonine-protein kinase</keyword>
<evidence type="ECO:0000256" key="6">
    <source>
        <dbReference type="ARBA" id="ARBA00022840"/>
    </source>
</evidence>
<comment type="catalytic activity">
    <reaction evidence="8">
        <text>L-seryl-[protein] + ATP = O-phospho-L-seryl-[protein] + ADP + H(+)</text>
        <dbReference type="Rhea" id="RHEA:17989"/>
        <dbReference type="Rhea" id="RHEA-COMP:9863"/>
        <dbReference type="Rhea" id="RHEA-COMP:11604"/>
        <dbReference type="ChEBI" id="CHEBI:15378"/>
        <dbReference type="ChEBI" id="CHEBI:29999"/>
        <dbReference type="ChEBI" id="CHEBI:30616"/>
        <dbReference type="ChEBI" id="CHEBI:83421"/>
        <dbReference type="ChEBI" id="CHEBI:456216"/>
        <dbReference type="EC" id="2.7.11.1"/>
    </reaction>
</comment>
<evidence type="ECO:0000256" key="1">
    <source>
        <dbReference type="ARBA" id="ARBA00012513"/>
    </source>
</evidence>
<dbReference type="Pfam" id="PF00069">
    <property type="entry name" value="Pkinase"/>
    <property type="match status" value="1"/>
</dbReference>
<protein>
    <recommendedName>
        <fullName evidence="1">non-specific serine/threonine protein kinase</fullName>
        <ecNumber evidence="1">2.7.11.1</ecNumber>
    </recommendedName>
</protein>
<feature type="domain" description="Protein kinase" evidence="9">
    <location>
        <begin position="1"/>
        <end position="219"/>
    </location>
</feature>
<evidence type="ECO:0000256" key="4">
    <source>
        <dbReference type="ARBA" id="ARBA00022741"/>
    </source>
</evidence>
<evidence type="ECO:0000313" key="10">
    <source>
        <dbReference type="EMBL" id="KAL2917802.1"/>
    </source>
</evidence>
<dbReference type="PANTHER" id="PTHR24343:SF558">
    <property type="entry name" value="PROTEIN KINASE DOMAIN-CONTAINING PROTEIN"/>
    <property type="match status" value="1"/>
</dbReference>
<evidence type="ECO:0000259" key="9">
    <source>
        <dbReference type="PROSITE" id="PS50011"/>
    </source>
</evidence>
<evidence type="ECO:0000256" key="2">
    <source>
        <dbReference type="ARBA" id="ARBA00022527"/>
    </source>
</evidence>
<dbReference type="InterPro" id="IPR008271">
    <property type="entry name" value="Ser/Thr_kinase_AS"/>
</dbReference>
<organism evidence="10 11">
    <name type="scientific">Polyrhizophydium stewartii</name>
    <dbReference type="NCBI Taxonomy" id="2732419"/>
    <lineage>
        <taxon>Eukaryota</taxon>
        <taxon>Fungi</taxon>
        <taxon>Fungi incertae sedis</taxon>
        <taxon>Chytridiomycota</taxon>
        <taxon>Chytridiomycota incertae sedis</taxon>
        <taxon>Chytridiomycetes</taxon>
        <taxon>Rhizophydiales</taxon>
        <taxon>Rhizophydiales incertae sedis</taxon>
        <taxon>Polyrhizophydium</taxon>
    </lineage>
</organism>
<dbReference type="EC" id="2.7.11.1" evidence="1"/>
<evidence type="ECO:0000256" key="5">
    <source>
        <dbReference type="ARBA" id="ARBA00022777"/>
    </source>
</evidence>
<dbReference type="Gene3D" id="1.10.510.10">
    <property type="entry name" value="Transferase(Phosphotransferase) domain 1"/>
    <property type="match status" value="1"/>
</dbReference>
<reference evidence="10 11" key="1">
    <citation type="submission" date="2023-09" db="EMBL/GenBank/DDBJ databases">
        <title>Pangenome analysis of Batrachochytrium dendrobatidis and related Chytrids.</title>
        <authorList>
            <person name="Yacoub M.N."/>
            <person name="Stajich J.E."/>
            <person name="James T.Y."/>
        </authorList>
    </citation>
    <scope>NUCLEOTIDE SEQUENCE [LARGE SCALE GENOMIC DNA]</scope>
    <source>
        <strain evidence="10 11">JEL0888</strain>
    </source>
</reference>
<evidence type="ECO:0000256" key="3">
    <source>
        <dbReference type="ARBA" id="ARBA00022679"/>
    </source>
</evidence>
<accession>A0ABR4NE94</accession>
<dbReference type="EMBL" id="JADGIZ020000009">
    <property type="protein sequence ID" value="KAL2917802.1"/>
    <property type="molecule type" value="Genomic_DNA"/>
</dbReference>
<dbReference type="PROSITE" id="PS00108">
    <property type="entry name" value="PROTEIN_KINASE_ST"/>
    <property type="match status" value="1"/>
</dbReference>
<evidence type="ECO:0000256" key="8">
    <source>
        <dbReference type="ARBA" id="ARBA00048679"/>
    </source>
</evidence>
<comment type="catalytic activity">
    <reaction evidence="7">
        <text>L-threonyl-[protein] + ATP = O-phospho-L-threonyl-[protein] + ADP + H(+)</text>
        <dbReference type="Rhea" id="RHEA:46608"/>
        <dbReference type="Rhea" id="RHEA-COMP:11060"/>
        <dbReference type="Rhea" id="RHEA-COMP:11605"/>
        <dbReference type="ChEBI" id="CHEBI:15378"/>
        <dbReference type="ChEBI" id="CHEBI:30013"/>
        <dbReference type="ChEBI" id="CHEBI:30616"/>
        <dbReference type="ChEBI" id="CHEBI:61977"/>
        <dbReference type="ChEBI" id="CHEBI:456216"/>
        <dbReference type="EC" id="2.7.11.1"/>
    </reaction>
</comment>
<evidence type="ECO:0000313" key="11">
    <source>
        <dbReference type="Proteomes" id="UP001527925"/>
    </source>
</evidence>
<comment type="caution">
    <text evidence="10">The sequence shown here is derived from an EMBL/GenBank/DDBJ whole genome shotgun (WGS) entry which is preliminary data.</text>
</comment>
<sequence>MPIYTFSSSIHHENIVETVDLIRDEHGRWCVVMEYCAGGDLFHKTMSVGFSCDEEIHCLFRQLLNGVGFIHSIGVAHRDLKPENIILDGTGRILKITDFGTSAVFRTQWEKEAHKLHGVYGSAPYIAPEEWDEQHEYIPTKVDVWACGVIFFAMLSKSLLWTVAKPSDEHYAAYLKKRETGFTQFLRYPPGPCKVLHSCLDPDPVRRPEIAQLIEGDWVSRIEFCIGAASTGKPTRPVQHTHLMQSSKH</sequence>
<dbReference type="PIRSF" id="PIRSF000654">
    <property type="entry name" value="Integrin-linked_kinase"/>
    <property type="match status" value="1"/>
</dbReference>